<keyword evidence="3" id="KW-1185">Reference proteome</keyword>
<evidence type="ECO:0000313" key="3">
    <source>
        <dbReference type="Proteomes" id="UP000708208"/>
    </source>
</evidence>
<accession>A0A8J2L3N9</accession>
<keyword evidence="1" id="KW-1133">Transmembrane helix</keyword>
<comment type="caution">
    <text evidence="2">The sequence shown here is derived from an EMBL/GenBank/DDBJ whole genome shotgun (WGS) entry which is preliminary data.</text>
</comment>
<keyword evidence="1" id="KW-0812">Transmembrane</keyword>
<keyword evidence="1" id="KW-0472">Membrane</keyword>
<proteinExistence type="predicted"/>
<reference evidence="2" key="1">
    <citation type="submission" date="2021-06" db="EMBL/GenBank/DDBJ databases">
        <authorList>
            <person name="Hodson N. C."/>
            <person name="Mongue J. A."/>
            <person name="Jaron S. K."/>
        </authorList>
    </citation>
    <scope>NUCLEOTIDE SEQUENCE</scope>
</reference>
<protein>
    <submittedName>
        <fullName evidence="2">Uncharacterized protein</fullName>
    </submittedName>
</protein>
<dbReference type="AlphaFoldDB" id="A0A8J2L3N9"/>
<dbReference type="Proteomes" id="UP000708208">
    <property type="component" value="Unassembled WGS sequence"/>
</dbReference>
<feature type="transmembrane region" description="Helical" evidence="1">
    <location>
        <begin position="12"/>
        <end position="42"/>
    </location>
</feature>
<name>A0A8J2L3N9_9HEXA</name>
<gene>
    <name evidence="2" type="ORF">AFUS01_LOCUS35722</name>
</gene>
<dbReference type="EMBL" id="CAJVCH010536995">
    <property type="protein sequence ID" value="CAG7825621.1"/>
    <property type="molecule type" value="Genomic_DNA"/>
</dbReference>
<evidence type="ECO:0000313" key="2">
    <source>
        <dbReference type="EMBL" id="CAG7825621.1"/>
    </source>
</evidence>
<sequence>MNLVGLKFAGQIYVIFMQIYSTVFIFLSDLIGVPIHSISYLITKEFMLLIKAEGDNLTSAELLKLYESFKEVQRTKNVYFSWWALMSFMASISFYSLSSRICIDSLGLTGQNVDIYIRYSFLTSIFDFIVAYKAPADVCILCGKITKILRGSLLLEIPIYKLRLILKDISDGVNGSCSGHFLFLTPAVTGRLACQILTFSMLIIKSEIVR</sequence>
<feature type="transmembrane region" description="Helical" evidence="1">
    <location>
        <begin position="78"/>
        <end position="97"/>
    </location>
</feature>
<organism evidence="2 3">
    <name type="scientific">Allacma fusca</name>
    <dbReference type="NCBI Taxonomy" id="39272"/>
    <lineage>
        <taxon>Eukaryota</taxon>
        <taxon>Metazoa</taxon>
        <taxon>Ecdysozoa</taxon>
        <taxon>Arthropoda</taxon>
        <taxon>Hexapoda</taxon>
        <taxon>Collembola</taxon>
        <taxon>Symphypleona</taxon>
        <taxon>Sminthuridae</taxon>
        <taxon>Allacma</taxon>
    </lineage>
</organism>
<evidence type="ECO:0000256" key="1">
    <source>
        <dbReference type="SAM" id="Phobius"/>
    </source>
</evidence>